<dbReference type="Proteomes" id="UP001320119">
    <property type="component" value="Chromosome"/>
</dbReference>
<evidence type="ECO:0000313" key="1">
    <source>
        <dbReference type="EMBL" id="BCD98212.1"/>
    </source>
</evidence>
<proteinExistence type="predicted"/>
<dbReference type="PANTHER" id="PTHR32309">
    <property type="entry name" value="TYROSINE-PROTEIN KINASE"/>
    <property type="match status" value="1"/>
</dbReference>
<gene>
    <name evidence="1" type="ORF">MARGE09_P2413</name>
</gene>
<protein>
    <submittedName>
        <fullName evidence="1">Uncharacterized protein</fullName>
    </submittedName>
</protein>
<dbReference type="PANTHER" id="PTHR32309:SF13">
    <property type="entry name" value="FERRIC ENTEROBACTIN TRANSPORT PROTEIN FEPE"/>
    <property type="match status" value="1"/>
</dbReference>
<dbReference type="KEGG" id="marq:MARGE09_P2413"/>
<dbReference type="AlphaFoldDB" id="A0AAN1WIH3"/>
<dbReference type="InterPro" id="IPR027417">
    <property type="entry name" value="P-loop_NTPase"/>
</dbReference>
<dbReference type="GO" id="GO:0004713">
    <property type="term" value="F:protein tyrosine kinase activity"/>
    <property type="evidence" value="ECO:0007669"/>
    <property type="project" value="TreeGrafter"/>
</dbReference>
<keyword evidence="2" id="KW-1185">Reference proteome</keyword>
<dbReference type="InterPro" id="IPR050445">
    <property type="entry name" value="Bact_polysacc_biosynth/exp"/>
</dbReference>
<evidence type="ECO:0000313" key="2">
    <source>
        <dbReference type="Proteomes" id="UP001320119"/>
    </source>
</evidence>
<name>A0AAN1WIH3_9GAMM</name>
<dbReference type="SUPFAM" id="SSF52540">
    <property type="entry name" value="P-loop containing nucleoside triphosphate hydrolases"/>
    <property type="match status" value="1"/>
</dbReference>
<dbReference type="RefSeq" id="WP_236982417.1">
    <property type="nucleotide sequence ID" value="NZ_AP023086.1"/>
</dbReference>
<dbReference type="EMBL" id="AP023086">
    <property type="protein sequence ID" value="BCD98212.1"/>
    <property type="molecule type" value="Genomic_DNA"/>
</dbReference>
<accession>A0AAN1WIH3</accession>
<reference evidence="1 2" key="1">
    <citation type="journal article" date="2022" name="IScience">
        <title>An ultrasensitive nanofiber-based assay for enzymatic hydrolysis and deep-sea microbial degradation of cellulose.</title>
        <authorList>
            <person name="Tsudome M."/>
            <person name="Tachioka M."/>
            <person name="Miyazaki M."/>
            <person name="Uchimura K."/>
            <person name="Tsuda M."/>
            <person name="Takaki Y."/>
            <person name="Deguchi S."/>
        </authorList>
    </citation>
    <scope>NUCLEOTIDE SEQUENCE [LARGE SCALE GENOMIC DNA]</scope>
    <source>
        <strain evidence="1 2">GE09</strain>
    </source>
</reference>
<organism evidence="1 2">
    <name type="scientific">Marinagarivorans cellulosilyticus</name>
    <dbReference type="NCBI Taxonomy" id="2721545"/>
    <lineage>
        <taxon>Bacteria</taxon>
        <taxon>Pseudomonadati</taxon>
        <taxon>Pseudomonadota</taxon>
        <taxon>Gammaproteobacteria</taxon>
        <taxon>Cellvibrionales</taxon>
        <taxon>Cellvibrionaceae</taxon>
        <taxon>Marinagarivorans</taxon>
    </lineage>
</organism>
<dbReference type="Gene3D" id="3.40.50.300">
    <property type="entry name" value="P-loop containing nucleotide triphosphate hydrolases"/>
    <property type="match status" value="1"/>
</dbReference>
<sequence length="261" mass="28142">MQLLNHCDLDRLYLKTLGAGHKRIAITACDEKSGVSTMAMALAQRHLLAGASVLYVELNSFAPAMTALCDIGLDLENLESPESEATTAASHKSIKATPQTHHLFTPMLVTSSIGDDVVTGVLAPQEQNHILALRNPTTLAKQLDQLGKGFDAIVIDCAPLCSATVENHANQGVPADLVATVADATVVMIQAGVTKAPHLKRSMQLLQQQDITPTAMVMNNQHNPSLGQELIRQAKRLERCLPKLSGWIQHKINNSLLMLPL</sequence>
<dbReference type="GO" id="GO:0005886">
    <property type="term" value="C:plasma membrane"/>
    <property type="evidence" value="ECO:0007669"/>
    <property type="project" value="TreeGrafter"/>
</dbReference>